<evidence type="ECO:0000256" key="6">
    <source>
        <dbReference type="ARBA" id="ARBA00023077"/>
    </source>
</evidence>
<dbReference type="Pfam" id="PF07715">
    <property type="entry name" value="Plug"/>
    <property type="match status" value="1"/>
</dbReference>
<evidence type="ECO:0000256" key="4">
    <source>
        <dbReference type="ARBA" id="ARBA00022692"/>
    </source>
</evidence>
<keyword evidence="6 11" id="KW-0798">TonB box</keyword>
<dbReference type="InterPro" id="IPR008969">
    <property type="entry name" value="CarboxyPept-like_regulatory"/>
</dbReference>
<evidence type="ECO:0000256" key="8">
    <source>
        <dbReference type="ARBA" id="ARBA00023170"/>
    </source>
</evidence>
<comment type="subcellular location">
    <subcellularLocation>
        <location evidence="1 10">Cell outer membrane</location>
        <topology evidence="1 10">Multi-pass membrane protein</topology>
    </subcellularLocation>
</comment>
<dbReference type="Gene3D" id="2.40.170.20">
    <property type="entry name" value="TonB-dependent receptor, beta-barrel domain"/>
    <property type="match status" value="1"/>
</dbReference>
<reference evidence="16" key="1">
    <citation type="submission" date="2017-04" db="EMBL/GenBank/DDBJ databases">
        <authorList>
            <person name="Varghese N."/>
            <person name="Submissions S."/>
        </authorList>
    </citation>
    <scope>NUCLEOTIDE SEQUENCE [LARGE SCALE GENOMIC DNA]</scope>
    <source>
        <strain evidence="16">DSM 4125</strain>
    </source>
</reference>
<keyword evidence="9 10" id="KW-0998">Cell outer membrane</keyword>
<dbReference type="InterPro" id="IPR036942">
    <property type="entry name" value="Beta-barrel_TonB_sf"/>
</dbReference>
<feature type="chain" id="PRO_5013140996" evidence="12">
    <location>
        <begin position="20"/>
        <end position="1043"/>
    </location>
</feature>
<dbReference type="SUPFAM" id="SSF49464">
    <property type="entry name" value="Carboxypeptidase regulatory domain-like"/>
    <property type="match status" value="1"/>
</dbReference>
<gene>
    <name evidence="15" type="ORF">SAMN05661096_02540</name>
</gene>
<dbReference type="GO" id="GO:0015344">
    <property type="term" value="F:siderophore uptake transmembrane transporter activity"/>
    <property type="evidence" value="ECO:0007669"/>
    <property type="project" value="TreeGrafter"/>
</dbReference>
<dbReference type="AlphaFoldDB" id="A0A1X7KB50"/>
<evidence type="ECO:0000256" key="11">
    <source>
        <dbReference type="RuleBase" id="RU003357"/>
    </source>
</evidence>
<dbReference type="PROSITE" id="PS52016">
    <property type="entry name" value="TONB_DEPENDENT_REC_3"/>
    <property type="match status" value="1"/>
</dbReference>
<dbReference type="InterPro" id="IPR023997">
    <property type="entry name" value="TonB-dep_OMP_SusC/RagA_CS"/>
</dbReference>
<dbReference type="GO" id="GO:0009279">
    <property type="term" value="C:cell outer membrane"/>
    <property type="evidence" value="ECO:0007669"/>
    <property type="project" value="UniProtKB-SubCell"/>
</dbReference>
<dbReference type="EMBL" id="FXAW01000005">
    <property type="protein sequence ID" value="SMG38417.1"/>
    <property type="molecule type" value="Genomic_DNA"/>
</dbReference>
<dbReference type="OrthoDB" id="9768177at2"/>
<dbReference type="Proteomes" id="UP000193804">
    <property type="component" value="Unassembled WGS sequence"/>
</dbReference>
<evidence type="ECO:0000313" key="15">
    <source>
        <dbReference type="EMBL" id="SMG38417.1"/>
    </source>
</evidence>
<keyword evidence="16" id="KW-1185">Reference proteome</keyword>
<evidence type="ECO:0000313" key="16">
    <source>
        <dbReference type="Proteomes" id="UP000193804"/>
    </source>
</evidence>
<keyword evidence="8" id="KW-0675">Receptor</keyword>
<dbReference type="InterPro" id="IPR012910">
    <property type="entry name" value="Plug_dom"/>
</dbReference>
<dbReference type="InterPro" id="IPR000531">
    <property type="entry name" value="Beta-barrel_TonB"/>
</dbReference>
<comment type="similarity">
    <text evidence="10 11">Belongs to the TonB-dependent receptor family.</text>
</comment>
<dbReference type="InterPro" id="IPR037066">
    <property type="entry name" value="Plug_dom_sf"/>
</dbReference>
<name>A0A1X7KB50_9BACT</name>
<evidence type="ECO:0000256" key="12">
    <source>
        <dbReference type="SAM" id="SignalP"/>
    </source>
</evidence>
<evidence type="ECO:0000259" key="14">
    <source>
        <dbReference type="Pfam" id="PF07715"/>
    </source>
</evidence>
<feature type="domain" description="TonB-dependent receptor-like beta-barrel" evidence="13">
    <location>
        <begin position="437"/>
        <end position="847"/>
    </location>
</feature>
<keyword evidence="4 10" id="KW-0812">Transmembrane</keyword>
<protein>
    <submittedName>
        <fullName evidence="15">TonB-linked outer membrane protein, SusC/RagA family</fullName>
    </submittedName>
</protein>
<evidence type="ECO:0000259" key="13">
    <source>
        <dbReference type="Pfam" id="PF00593"/>
    </source>
</evidence>
<evidence type="ECO:0000256" key="3">
    <source>
        <dbReference type="ARBA" id="ARBA00022452"/>
    </source>
</evidence>
<dbReference type="NCBIfam" id="TIGR04057">
    <property type="entry name" value="SusC_RagA_signa"/>
    <property type="match status" value="1"/>
</dbReference>
<evidence type="ECO:0000256" key="2">
    <source>
        <dbReference type="ARBA" id="ARBA00022448"/>
    </source>
</evidence>
<keyword evidence="3 10" id="KW-1134">Transmembrane beta strand</keyword>
<dbReference type="Pfam" id="PF13715">
    <property type="entry name" value="CarbopepD_reg_2"/>
    <property type="match status" value="1"/>
</dbReference>
<evidence type="ECO:0000256" key="10">
    <source>
        <dbReference type="PROSITE-ProRule" id="PRU01360"/>
    </source>
</evidence>
<dbReference type="PANTHER" id="PTHR30069">
    <property type="entry name" value="TONB-DEPENDENT OUTER MEMBRANE RECEPTOR"/>
    <property type="match status" value="1"/>
</dbReference>
<evidence type="ECO:0000256" key="5">
    <source>
        <dbReference type="ARBA" id="ARBA00022729"/>
    </source>
</evidence>
<keyword evidence="7 10" id="KW-0472">Membrane</keyword>
<dbReference type="GO" id="GO:0044718">
    <property type="term" value="P:siderophore transmembrane transport"/>
    <property type="evidence" value="ECO:0007669"/>
    <property type="project" value="TreeGrafter"/>
</dbReference>
<dbReference type="InterPro" id="IPR023996">
    <property type="entry name" value="TonB-dep_OMP_SusC/RagA"/>
</dbReference>
<dbReference type="STRING" id="1028.SAMN05661096_02540"/>
<sequence length="1043" mass="113571">MKKILLTCFMLVFVLHAWAQDRTVSGTVTDAATGETLPGVNVLLKGTSTGMTTDLDGNYKISVPSDGGTLVFTFIGMSNEEVEIGSRSVIDVQMEADVRQLSEVVVTALGIEREQKSLGYSVQEVDGDEIIKAGETNIVNSLQGKIAGVQIGGNSGALGGSSRILIRGANSIAGNNQPLFVVDGTPIDNSNFNTTGQSRGSSGYDYGNAAQDINPEDIASMSVLKGASAAALYGNRASNGVIIITTKKGKKGKGIGVDVNSGITFANPLVLPEYQNSYGGGFGPFGTNGDGQEIVSFAVDQSWGPRLDGRPVRQWYSYYEDHPNFGQETPWEAHPDNIKDFYQTQVTLNNNVSFSGANDNGSFRMSFTNLDQKGLMPNSELQRNTVNFSGSQFLTDKLSANANVNYVQSRALGRPQQGYGDLIVQFNHFGQRQLDDNELRNYKVEATGAQRSWNRISESTAFPLYADNPYWIRNENFQNDGRDRIFGNIGLNYDFTENLSLSGRVLTDFYTDRREGRIAEGSVGQSFYSEDVRQVSETNMDMMLKYDGEINDQISLSTFIGGNIRMDKYNRNYGQTQGGLSVPGFYNLENSIDRNVLSDFTSERQINSWFASLTMGYEDLVFVDATLRNDVSSTLPDGDNSYFYPSVSGTFIFSELDALNGGDIFTFGKLRGSVAQVGNDTDPYRISTVYAPGQNFGVNPAYSLPGTLNNPNLRPEQTNSYEIGTELRFLNDRLTFDATYYKNVSTDQIFEVDVSAASGYNAQIINAGRMVNQGAEISISGAVVQSNDFQWNILVNWAKNDNRVEELAEGIDNYRLANELFGVVSLDARVGQRYGTIYGNDFLTDDNGNKVIGSNGNYLATSSPVPLGSVLADFTGGVRNSFSYKGLNLSFLVDFQQGGALHSVTNLFAKYSGMTQETVEGNIRQVGLIADGVTEGGEENTTVIDPISFFQGHFGLGGAHVYDASFVKLREVVLSYSLPNSIIGNTPFTKINLALEGRNLAILSKNIPHIDPENVTNSGNIQGLEGGALPSLRSYGFKVSLGF</sequence>
<dbReference type="InterPro" id="IPR039426">
    <property type="entry name" value="TonB-dep_rcpt-like"/>
</dbReference>
<dbReference type="Gene3D" id="2.60.40.1120">
    <property type="entry name" value="Carboxypeptidase-like, regulatory domain"/>
    <property type="match status" value="1"/>
</dbReference>
<dbReference type="Pfam" id="PF00593">
    <property type="entry name" value="TonB_dep_Rec_b-barrel"/>
    <property type="match status" value="1"/>
</dbReference>
<feature type="signal peptide" evidence="12">
    <location>
        <begin position="1"/>
        <end position="19"/>
    </location>
</feature>
<dbReference type="NCBIfam" id="TIGR04056">
    <property type="entry name" value="OMP_RagA_SusC"/>
    <property type="match status" value="1"/>
</dbReference>
<evidence type="ECO:0000256" key="7">
    <source>
        <dbReference type="ARBA" id="ARBA00023136"/>
    </source>
</evidence>
<dbReference type="RefSeq" id="WP_085517712.1">
    <property type="nucleotide sequence ID" value="NZ_FXAW01000005.1"/>
</dbReference>
<evidence type="ECO:0000256" key="1">
    <source>
        <dbReference type="ARBA" id="ARBA00004571"/>
    </source>
</evidence>
<proteinExistence type="inferred from homology"/>
<accession>A0A1X7KB50</accession>
<keyword evidence="2 10" id="KW-0813">Transport</keyword>
<dbReference type="SUPFAM" id="SSF56935">
    <property type="entry name" value="Porins"/>
    <property type="match status" value="1"/>
</dbReference>
<keyword evidence="5 12" id="KW-0732">Signal</keyword>
<feature type="domain" description="TonB-dependent receptor plug" evidence="14">
    <location>
        <begin position="115"/>
        <end position="241"/>
    </location>
</feature>
<organism evidence="15 16">
    <name type="scientific">Marivirga sericea</name>
    <dbReference type="NCBI Taxonomy" id="1028"/>
    <lineage>
        <taxon>Bacteria</taxon>
        <taxon>Pseudomonadati</taxon>
        <taxon>Bacteroidota</taxon>
        <taxon>Cytophagia</taxon>
        <taxon>Cytophagales</taxon>
        <taxon>Marivirgaceae</taxon>
        <taxon>Marivirga</taxon>
    </lineage>
</organism>
<dbReference type="PANTHER" id="PTHR30069:SF29">
    <property type="entry name" value="HEMOGLOBIN AND HEMOGLOBIN-HAPTOGLOBIN-BINDING PROTEIN 1-RELATED"/>
    <property type="match status" value="1"/>
</dbReference>
<evidence type="ECO:0000256" key="9">
    <source>
        <dbReference type="ARBA" id="ARBA00023237"/>
    </source>
</evidence>
<dbReference type="Gene3D" id="2.170.130.10">
    <property type="entry name" value="TonB-dependent receptor, plug domain"/>
    <property type="match status" value="1"/>
</dbReference>